<feature type="domain" description="Phage tail collar" evidence="1">
    <location>
        <begin position="7"/>
        <end position="62"/>
    </location>
</feature>
<proteinExistence type="predicted"/>
<keyword evidence="3" id="KW-1185">Reference proteome</keyword>
<accession>A0A502FZD5</accession>
<name>A0A502FZD5_9SPHN</name>
<organism evidence="2 3">
    <name type="scientific">Sphingomonas glacialis</name>
    <dbReference type="NCBI Taxonomy" id="658225"/>
    <lineage>
        <taxon>Bacteria</taxon>
        <taxon>Pseudomonadati</taxon>
        <taxon>Pseudomonadota</taxon>
        <taxon>Alphaproteobacteria</taxon>
        <taxon>Sphingomonadales</taxon>
        <taxon>Sphingomonadaceae</taxon>
        <taxon>Sphingomonas</taxon>
    </lineage>
</organism>
<gene>
    <name evidence="2" type="ORF">EAH76_06040</name>
</gene>
<reference evidence="2 3" key="1">
    <citation type="journal article" date="2019" name="Environ. Microbiol.">
        <title>Species interactions and distinct microbial communities in high Arctic permafrost affected cryosols are associated with the CH4 and CO2 gas fluxes.</title>
        <authorList>
            <person name="Altshuler I."/>
            <person name="Hamel J."/>
            <person name="Turney S."/>
            <person name="Magnuson E."/>
            <person name="Levesque R."/>
            <person name="Greer C."/>
            <person name="Whyte L.G."/>
        </authorList>
    </citation>
    <scope>NUCLEOTIDE SEQUENCE [LARGE SCALE GENOMIC DNA]</scope>
    <source>
        <strain evidence="2 3">E6.1</strain>
    </source>
</reference>
<dbReference type="Proteomes" id="UP000319931">
    <property type="component" value="Unassembled WGS sequence"/>
</dbReference>
<dbReference type="OrthoDB" id="9810174at2"/>
<comment type="caution">
    <text evidence="2">The sequence shown here is derived from an EMBL/GenBank/DDBJ whole genome shotgun (WGS) entry which is preliminary data.</text>
</comment>
<evidence type="ECO:0000313" key="3">
    <source>
        <dbReference type="Proteomes" id="UP000319931"/>
    </source>
</evidence>
<dbReference type="EMBL" id="RCZC01000002">
    <property type="protein sequence ID" value="TPG54243.1"/>
    <property type="molecule type" value="Genomic_DNA"/>
</dbReference>
<dbReference type="Pfam" id="PF07484">
    <property type="entry name" value="Collar"/>
    <property type="match status" value="1"/>
</dbReference>
<evidence type="ECO:0000313" key="2">
    <source>
        <dbReference type="EMBL" id="TPG54243.1"/>
    </source>
</evidence>
<dbReference type="InterPro" id="IPR011083">
    <property type="entry name" value="Phage_tail_collar_dom"/>
</dbReference>
<dbReference type="RefSeq" id="WP_140849165.1">
    <property type="nucleotide sequence ID" value="NZ_RCZC01000002.1"/>
</dbReference>
<evidence type="ECO:0000259" key="1">
    <source>
        <dbReference type="Pfam" id="PF07484"/>
    </source>
</evidence>
<sequence length="216" mass="21705">MADPFMGQIMQVGFNFAPIGWALAQGSLMAISQNAALYTLLGITFGGDGQQTFGLPDTRGRVMLGVGTGPGLQPIAWGEKAGNATVTILPANMPAHTHPATFVGQQGTTTASGTLQAVQVPLAGSTQQTEAPVTGDRLGTAYDTSGNGSTITLYAPASVAGTPVNLGGLSVTGGPFTPQGSVTIGSAGGTVPTNVLNPYVAVYTIIATQGIFPTRP</sequence>
<dbReference type="Gene3D" id="3.90.1340.10">
    <property type="entry name" value="Phage tail collar domain"/>
    <property type="match status" value="1"/>
</dbReference>
<protein>
    <submittedName>
        <fullName evidence="2">Phage tail protein</fullName>
    </submittedName>
</protein>
<dbReference type="SUPFAM" id="SSF88874">
    <property type="entry name" value="Receptor-binding domain of short tail fibre protein gp12"/>
    <property type="match status" value="1"/>
</dbReference>
<dbReference type="InterPro" id="IPR037053">
    <property type="entry name" value="Phage_tail_collar_dom_sf"/>
</dbReference>
<dbReference type="AlphaFoldDB" id="A0A502FZD5"/>